<dbReference type="Proteomes" id="UP000244066">
    <property type="component" value="Unassembled WGS sequence"/>
</dbReference>
<dbReference type="InterPro" id="IPR023404">
    <property type="entry name" value="rSAM_horseshoe"/>
</dbReference>
<accession>A0A2R7Y0Q5</accession>
<dbReference type="EMBL" id="NDWU01000028">
    <property type="protein sequence ID" value="PUA31068.1"/>
    <property type="molecule type" value="Genomic_DNA"/>
</dbReference>
<evidence type="ECO:0000313" key="2">
    <source>
        <dbReference type="EMBL" id="PUA31068.1"/>
    </source>
</evidence>
<dbReference type="InterPro" id="IPR007197">
    <property type="entry name" value="rSAM"/>
</dbReference>
<dbReference type="GO" id="GO:0003824">
    <property type="term" value="F:catalytic activity"/>
    <property type="evidence" value="ECO:0007669"/>
    <property type="project" value="InterPro"/>
</dbReference>
<dbReference type="GO" id="GO:0051536">
    <property type="term" value="F:iron-sulfur cluster binding"/>
    <property type="evidence" value="ECO:0007669"/>
    <property type="project" value="InterPro"/>
</dbReference>
<keyword evidence="2" id="KW-0547">Nucleotide-binding</keyword>
<evidence type="ECO:0000313" key="3">
    <source>
        <dbReference type="Proteomes" id="UP000244066"/>
    </source>
</evidence>
<feature type="domain" description="Radical SAM core" evidence="1">
    <location>
        <begin position="210"/>
        <end position="471"/>
    </location>
</feature>
<dbReference type="InterPro" id="IPR006638">
    <property type="entry name" value="Elp3/MiaA/NifB-like_rSAM"/>
</dbReference>
<dbReference type="SFLD" id="SFLDS00029">
    <property type="entry name" value="Radical_SAM"/>
    <property type="match status" value="1"/>
</dbReference>
<dbReference type="GO" id="GO:0005524">
    <property type="term" value="F:ATP binding"/>
    <property type="evidence" value="ECO:0007669"/>
    <property type="project" value="UniProtKB-KW"/>
</dbReference>
<reference evidence="2 3" key="1">
    <citation type="submission" date="2017-04" db="EMBL/GenBank/DDBJ databases">
        <title>Draft Aigarchaeota genome from a New Zealand hot spring.</title>
        <authorList>
            <person name="Reysenbach A.-L."/>
            <person name="Donaho J.A."/>
            <person name="Gerhart J."/>
            <person name="Kelley J.F."/>
            <person name="Kouba K."/>
            <person name="Podar M."/>
            <person name="Stott M."/>
        </authorList>
    </citation>
    <scope>NUCLEOTIDE SEQUENCE [LARGE SCALE GENOMIC DNA]</scope>
    <source>
        <strain evidence="2">NZ13_MG1</strain>
    </source>
</reference>
<dbReference type="AlphaFoldDB" id="A0A2R7Y0Q5"/>
<sequence length="529" mass="59547">MGRRIVLTCDRTLTSEYRHVPLLDFLPCAPSEKVPEFLFKFLAPQIPAVEGILPYAPYGLRKVEASLLREYSDKDVVVAHPDYVESFIDEDTRVVGIYEMDPLGLGPLSLAFTTGQFTSFSKKYFFELIDKLNSIRSSKGLTFKIVVGGPGSWYLDVRPQVRSELKIDHVVIGEADHVAPLLFKEFEEGDPPETIKITKPPRLEEIPLIVNPSIHGLVEVMRGCGRNCQFCDPTLRVARYIPVENVLEEIKVNTMHGIHNAWVHSEDIFLYRVEDRKNFYPNRDALVELFSAVTSSQGIRHSNPTHGTVAPAAADPLLIHQLSRVLRGSPEHWIGIQCGMETGSGSLLARYMPLKAKPFSPEEWPEVVINGTAVFNMNYWFPGFTLLTGLPTETDDDAWDTVRLLDAMERILPEKLGEKAHFTATPLFFVPMGVLSGEEFFDARNLTEAQMCVIYRAWRHILIELNNLPPRLIKLNPILKLAFNIISHFGANLVVKVIEKSAKSMGYDVSKALRVSPMEVRVSLPQLPA</sequence>
<dbReference type="PANTHER" id="PTHR42731">
    <property type="entry name" value="SLL1084 PROTEIN"/>
    <property type="match status" value="1"/>
</dbReference>
<proteinExistence type="predicted"/>
<dbReference type="SMART" id="SM00729">
    <property type="entry name" value="Elp3"/>
    <property type="match status" value="1"/>
</dbReference>
<evidence type="ECO:0000259" key="1">
    <source>
        <dbReference type="PROSITE" id="PS51918"/>
    </source>
</evidence>
<name>A0A2R7Y0Q5_9ARCH</name>
<protein>
    <submittedName>
        <fullName evidence="2">ABC transporter ATP-binding protein</fullName>
    </submittedName>
</protein>
<dbReference type="InterPro" id="IPR058240">
    <property type="entry name" value="rSAM_sf"/>
</dbReference>
<dbReference type="Gene3D" id="3.80.30.20">
    <property type="entry name" value="tm_1862 like domain"/>
    <property type="match status" value="1"/>
</dbReference>
<dbReference type="SUPFAM" id="SSF102114">
    <property type="entry name" value="Radical SAM enzymes"/>
    <property type="match status" value="1"/>
</dbReference>
<gene>
    <name evidence="2" type="ORF">B9J98_07875</name>
</gene>
<dbReference type="PANTHER" id="PTHR42731:SF4">
    <property type="entry name" value="RADICAL SAM DOMAIN PROTEIN"/>
    <property type="match status" value="1"/>
</dbReference>
<dbReference type="PROSITE" id="PS51918">
    <property type="entry name" value="RADICAL_SAM"/>
    <property type="match status" value="1"/>
</dbReference>
<dbReference type="SFLD" id="SFLDG01082">
    <property type="entry name" value="B12-binding_domain_containing"/>
    <property type="match status" value="1"/>
</dbReference>
<organism evidence="2 3">
    <name type="scientific">Candidatus Terraquivivens tikiterensis</name>
    <dbReference type="NCBI Taxonomy" id="1980982"/>
    <lineage>
        <taxon>Archaea</taxon>
        <taxon>Nitrososphaerota</taxon>
        <taxon>Candidatus Wolframiiraptoraceae</taxon>
        <taxon>Candidatus Terraquivivens</taxon>
    </lineage>
</organism>
<keyword evidence="2" id="KW-0067">ATP-binding</keyword>
<comment type="caution">
    <text evidence="2">The sequence shown here is derived from an EMBL/GenBank/DDBJ whole genome shotgun (WGS) entry which is preliminary data.</text>
</comment>